<gene>
    <name evidence="2" type="ORF">KXV57_006588</name>
</gene>
<dbReference type="InterPro" id="IPR029063">
    <property type="entry name" value="SAM-dependent_MTases_sf"/>
</dbReference>
<evidence type="ECO:0000313" key="3">
    <source>
        <dbReference type="Proteomes" id="UP000813423"/>
    </source>
</evidence>
<proteinExistence type="predicted"/>
<organism evidence="2 3">
    <name type="scientific">Aspergillus fumigatus</name>
    <name type="common">Neosartorya fumigata</name>
    <dbReference type="NCBI Taxonomy" id="746128"/>
    <lineage>
        <taxon>Eukaryota</taxon>
        <taxon>Fungi</taxon>
        <taxon>Dikarya</taxon>
        <taxon>Ascomycota</taxon>
        <taxon>Pezizomycotina</taxon>
        <taxon>Eurotiomycetes</taxon>
        <taxon>Eurotiomycetidae</taxon>
        <taxon>Eurotiales</taxon>
        <taxon>Aspergillaceae</taxon>
        <taxon>Aspergillus</taxon>
        <taxon>Aspergillus subgen. Fumigati</taxon>
    </lineage>
</organism>
<sequence>MPRDEDLKRVRENQRKCRQRKRDYIAELESKIAAYAEAAAEADRRRQAVEENLCRENEALRTLLASSGFGHNVPNLNTAQKQQEAILDDIQMNLSFTSNTLPTTLELHADSLALELPNVTSSFGSPTTIREVADTGLVAPSSVDFTPSQSTDLSTCLDFPGPGLHELTVPEGESRTSPLELLPPTNQSTIGLNMPIGLVDPILQDTTLCAVAIQIVRHCTTIHDKEDDIALAFGYSAQDLHALPDKANLGLSCGNPVAHANIKEGETIVDLGSGGGIDVLLAARKVGPEGTAIGIDMTKDMINLAKKNAEAAGLSNTRFIEATITSIPLPDASVDCIISNCVINLVPSKDKPTVFQEIARLLKPGGRVAISDILARKELPAKIVNDMALYVGCIAGASQVAEYEEYLKRAGFKNILIVDTKSDLNLYKQSSYLGQSSCCGPAGSCKALPAEYAEMDFNEWVASYQIYAVKDSSLV</sequence>
<dbReference type="PANTHER" id="PTHR42070">
    <property type="entry name" value="FILAMENT ASSOCIATED PROTEIN, PUTATIVE (AFU_ORTHOLOGUE AFUA_8G06630)-RELATED"/>
    <property type="match status" value="1"/>
</dbReference>
<dbReference type="Proteomes" id="UP000813423">
    <property type="component" value="Unassembled WGS sequence"/>
</dbReference>
<dbReference type="SUPFAM" id="SSF53335">
    <property type="entry name" value="S-adenosyl-L-methionine-dependent methyltransferases"/>
    <property type="match status" value="1"/>
</dbReference>
<dbReference type="InterPro" id="IPR025714">
    <property type="entry name" value="Methyltranfer_dom"/>
</dbReference>
<dbReference type="Pfam" id="PF13847">
    <property type="entry name" value="Methyltransf_31"/>
    <property type="match status" value="1"/>
</dbReference>
<evidence type="ECO:0000259" key="1">
    <source>
        <dbReference type="Pfam" id="PF13847"/>
    </source>
</evidence>
<dbReference type="Gene3D" id="3.40.50.150">
    <property type="entry name" value="Vaccinia Virus protein VP39"/>
    <property type="match status" value="1"/>
</dbReference>
<dbReference type="PANTHER" id="PTHR42070:SF1">
    <property type="entry name" value="FILAMENT ASSOCIATED PROTEIN, PUTATIVE (AFU_ORTHOLOGUE AFUA_8G06630)-RELATED"/>
    <property type="match status" value="1"/>
</dbReference>
<accession>A0A8H4IED9</accession>
<feature type="domain" description="Methyltransferase" evidence="1">
    <location>
        <begin position="263"/>
        <end position="411"/>
    </location>
</feature>
<dbReference type="CDD" id="cd14688">
    <property type="entry name" value="bZIP_YAP"/>
    <property type="match status" value="1"/>
</dbReference>
<name>A0A8H4IED9_ASPFM</name>
<dbReference type="EMBL" id="JAIBSC010000049">
    <property type="protein sequence ID" value="KAH1904032.1"/>
    <property type="molecule type" value="Genomic_DNA"/>
</dbReference>
<comment type="caution">
    <text evidence="2">The sequence shown here is derived from an EMBL/GenBank/DDBJ whole genome shotgun (WGS) entry which is preliminary data.</text>
</comment>
<dbReference type="NCBIfam" id="NF008823">
    <property type="entry name" value="PRK11873.1"/>
    <property type="match status" value="1"/>
</dbReference>
<dbReference type="AlphaFoldDB" id="A0A8H4IED9"/>
<evidence type="ECO:0000313" key="2">
    <source>
        <dbReference type="EMBL" id="KAH1904032.1"/>
    </source>
</evidence>
<protein>
    <recommendedName>
        <fullName evidence="1">Methyltransferase domain-containing protein</fullName>
    </recommendedName>
</protein>
<dbReference type="CDD" id="cd02440">
    <property type="entry name" value="AdoMet_MTases"/>
    <property type="match status" value="1"/>
</dbReference>
<reference evidence="2" key="1">
    <citation type="submission" date="2021-08" db="EMBL/GenBank/DDBJ databases">
        <title>Global Aspergillus fumigatus from environmental and clinical sources.</title>
        <authorList>
            <person name="Barber A."/>
            <person name="Sae-Ong T."/>
        </authorList>
    </citation>
    <scope>NUCLEOTIDE SEQUENCE</scope>
    <source>
        <strain evidence="2">NRZ-2016-071</strain>
    </source>
</reference>